<name>A0AAW1Q537_9CHLO</name>
<keyword evidence="3" id="KW-1185">Reference proteome</keyword>
<dbReference type="Proteomes" id="UP001438707">
    <property type="component" value="Unassembled WGS sequence"/>
</dbReference>
<dbReference type="AlphaFoldDB" id="A0AAW1Q537"/>
<dbReference type="EMBL" id="JALJOS010000102">
    <property type="protein sequence ID" value="KAK9815983.1"/>
    <property type="molecule type" value="Genomic_DNA"/>
</dbReference>
<proteinExistence type="predicted"/>
<reference evidence="2 3" key="1">
    <citation type="journal article" date="2024" name="Nat. Commun.">
        <title>Phylogenomics reveals the evolutionary origins of lichenization in chlorophyte algae.</title>
        <authorList>
            <person name="Puginier C."/>
            <person name="Libourel C."/>
            <person name="Otte J."/>
            <person name="Skaloud P."/>
            <person name="Haon M."/>
            <person name="Grisel S."/>
            <person name="Petersen M."/>
            <person name="Berrin J.G."/>
            <person name="Delaux P.M."/>
            <person name="Dal Grande F."/>
            <person name="Keller J."/>
        </authorList>
    </citation>
    <scope>NUCLEOTIDE SEQUENCE [LARGE SCALE GENOMIC DNA]</scope>
    <source>
        <strain evidence="2 3">SAG 2145</strain>
    </source>
</reference>
<evidence type="ECO:0000313" key="3">
    <source>
        <dbReference type="Proteomes" id="UP001438707"/>
    </source>
</evidence>
<feature type="compositionally biased region" description="Acidic residues" evidence="1">
    <location>
        <begin position="1"/>
        <end position="16"/>
    </location>
</feature>
<comment type="caution">
    <text evidence="2">The sequence shown here is derived from an EMBL/GenBank/DDBJ whole genome shotgun (WGS) entry which is preliminary data.</text>
</comment>
<gene>
    <name evidence="2" type="ORF">WJX74_001370</name>
</gene>
<feature type="region of interest" description="Disordered" evidence="1">
    <location>
        <begin position="143"/>
        <end position="204"/>
    </location>
</feature>
<evidence type="ECO:0000313" key="2">
    <source>
        <dbReference type="EMBL" id="KAK9815983.1"/>
    </source>
</evidence>
<protein>
    <submittedName>
        <fullName evidence="2">Uncharacterized protein</fullName>
    </submittedName>
</protein>
<sequence length="360" mass="39281">MADAEDGFESCEEEENGPSYLTPARLESVRKTVHLGRTHPLKPVAPAAAKSRKTAGGAPAERGQLAGPLEALGGPAGPGETYTKVQIQEQLSTLQFSLTRQLDQATERHQQLVDTVRGLETANSGLQQRLQQLEQDLVHERAQRAQQQQAQQTELRGSTDAAAQEAISAIERLDRPQLPSDGRECTWMMTSPRPSKPDGDSRSQRARPTLLLADKFGGVWTVCITLERVPHLGMQTNLRSLAQTWVMVCLGPQQRATSHGRILLGLQPEWLGSKGTMHAGLGRLLQPMDLAAHQQHSALPLPNGLMGPGSMLQHRLRGLRGVQRTALLLCLVHLLLARLLLLQLFRPGHGTSRHEGLAAS</sequence>
<organism evidence="2 3">
    <name type="scientific">Apatococcus lobatus</name>
    <dbReference type="NCBI Taxonomy" id="904363"/>
    <lineage>
        <taxon>Eukaryota</taxon>
        <taxon>Viridiplantae</taxon>
        <taxon>Chlorophyta</taxon>
        <taxon>core chlorophytes</taxon>
        <taxon>Trebouxiophyceae</taxon>
        <taxon>Chlorellales</taxon>
        <taxon>Chlorellaceae</taxon>
        <taxon>Apatococcus</taxon>
    </lineage>
</organism>
<accession>A0AAW1Q537</accession>
<evidence type="ECO:0000256" key="1">
    <source>
        <dbReference type="SAM" id="MobiDB-lite"/>
    </source>
</evidence>
<feature type="region of interest" description="Disordered" evidence="1">
    <location>
        <begin position="1"/>
        <end position="81"/>
    </location>
</feature>
<feature type="compositionally biased region" description="Basic residues" evidence="1">
    <location>
        <begin position="31"/>
        <end position="40"/>
    </location>
</feature>